<evidence type="ECO:0000313" key="3">
    <source>
        <dbReference type="EMBL" id="STQ43725.1"/>
    </source>
</evidence>
<keyword evidence="1" id="KW-0800">Toxin</keyword>
<feature type="compositionally biased region" description="Polar residues" evidence="2">
    <location>
        <begin position="16"/>
        <end position="29"/>
    </location>
</feature>
<proteinExistence type="predicted"/>
<reference evidence="3 4" key="1">
    <citation type="submission" date="2018-06" db="EMBL/GenBank/DDBJ databases">
        <authorList>
            <consortium name="Pathogen Informatics"/>
            <person name="Doyle S."/>
        </authorList>
    </citation>
    <scope>NUCLEOTIDE SEQUENCE [LARGE SCALE GENOMIC DNA]</scope>
    <source>
        <strain evidence="3 4">NCTC12157</strain>
    </source>
</reference>
<gene>
    <name evidence="3" type="ORF">NCTC12157_01424</name>
</gene>
<protein>
    <submittedName>
        <fullName evidence="3">Uncharacterized conserved protein</fullName>
    </submittedName>
</protein>
<dbReference type="EMBL" id="UGGO01000001">
    <property type="protein sequence ID" value="STQ43725.1"/>
    <property type="molecule type" value="Genomic_DNA"/>
</dbReference>
<dbReference type="Pfam" id="PF13332">
    <property type="entry name" value="Fil_haemagg_2"/>
    <property type="match status" value="2"/>
</dbReference>
<evidence type="ECO:0000256" key="2">
    <source>
        <dbReference type="SAM" id="MobiDB-lite"/>
    </source>
</evidence>
<dbReference type="AlphaFoldDB" id="A0A377N9V6"/>
<dbReference type="GO" id="GO:0003824">
    <property type="term" value="F:catalytic activity"/>
    <property type="evidence" value="ECO:0007669"/>
    <property type="project" value="UniProtKB-ARBA"/>
</dbReference>
<dbReference type="GO" id="GO:0090729">
    <property type="term" value="F:toxin activity"/>
    <property type="evidence" value="ECO:0007669"/>
    <property type="project" value="UniProtKB-KW"/>
</dbReference>
<name>A0A377N9V6_9GAMM</name>
<dbReference type="InterPro" id="IPR025157">
    <property type="entry name" value="Hemagglutinin_rpt"/>
</dbReference>
<sequence>MSYGSQSTKITDDGRTQSSAGSTVGSTQGNVNLSAGDGLRVKGSDVLAGKNLNLMGKEVNILAADNQSVQTHTVEQKQIGLTLALSGAVGSAINSAVSSANEASTASSGRLAALDGIKSALGGVQAYQASQLGEAQGEDQQNLFGINLSYGSQSSKSEQTQTNSQSQDSTLTAGSNLNIRATDTDINVQGSQLQAGKDIGLMANRDVNLISATNTSVLDGKNESHGGSVGVA</sequence>
<evidence type="ECO:0000313" key="4">
    <source>
        <dbReference type="Proteomes" id="UP000254304"/>
    </source>
</evidence>
<evidence type="ECO:0000256" key="1">
    <source>
        <dbReference type="ARBA" id="ARBA00022656"/>
    </source>
</evidence>
<feature type="region of interest" description="Disordered" evidence="2">
    <location>
        <begin position="1"/>
        <end position="29"/>
    </location>
</feature>
<dbReference type="Proteomes" id="UP000254304">
    <property type="component" value="Unassembled WGS sequence"/>
</dbReference>
<organism evidence="3 4">
    <name type="scientific">Ewingella americana</name>
    <dbReference type="NCBI Taxonomy" id="41202"/>
    <lineage>
        <taxon>Bacteria</taxon>
        <taxon>Pseudomonadati</taxon>
        <taxon>Pseudomonadota</taxon>
        <taxon>Gammaproteobacteria</taxon>
        <taxon>Enterobacterales</taxon>
        <taxon>Yersiniaceae</taxon>
        <taxon>Ewingella</taxon>
    </lineage>
</organism>
<accession>A0A377N9V6</accession>
<feature type="region of interest" description="Disordered" evidence="2">
    <location>
        <begin position="153"/>
        <end position="172"/>
    </location>
</feature>